<evidence type="ECO:0000313" key="2">
    <source>
        <dbReference type="Proteomes" id="UP000790377"/>
    </source>
</evidence>
<accession>A0ACB8AT84</accession>
<proteinExistence type="predicted"/>
<gene>
    <name evidence="1" type="ORF">BJ138DRAFT_1175568</name>
</gene>
<comment type="caution">
    <text evidence="1">The sequence shown here is derived from an EMBL/GenBank/DDBJ whole genome shotgun (WGS) entry which is preliminary data.</text>
</comment>
<protein>
    <submittedName>
        <fullName evidence="1">Uncharacterized protein</fullName>
    </submittedName>
</protein>
<dbReference type="Proteomes" id="UP000790377">
    <property type="component" value="Unassembled WGS sequence"/>
</dbReference>
<reference evidence="1" key="1">
    <citation type="journal article" date="2021" name="New Phytol.">
        <title>Evolutionary innovations through gain and loss of genes in the ectomycorrhizal Boletales.</title>
        <authorList>
            <person name="Wu G."/>
            <person name="Miyauchi S."/>
            <person name="Morin E."/>
            <person name="Kuo A."/>
            <person name="Drula E."/>
            <person name="Varga T."/>
            <person name="Kohler A."/>
            <person name="Feng B."/>
            <person name="Cao Y."/>
            <person name="Lipzen A."/>
            <person name="Daum C."/>
            <person name="Hundley H."/>
            <person name="Pangilinan J."/>
            <person name="Johnson J."/>
            <person name="Barry K."/>
            <person name="LaButti K."/>
            <person name="Ng V."/>
            <person name="Ahrendt S."/>
            <person name="Min B."/>
            <person name="Choi I.G."/>
            <person name="Park H."/>
            <person name="Plett J.M."/>
            <person name="Magnuson J."/>
            <person name="Spatafora J.W."/>
            <person name="Nagy L.G."/>
            <person name="Henrissat B."/>
            <person name="Grigoriev I.V."/>
            <person name="Yang Z.L."/>
            <person name="Xu J."/>
            <person name="Martin F.M."/>
        </authorList>
    </citation>
    <scope>NUCLEOTIDE SEQUENCE</scope>
    <source>
        <strain evidence="1">ATCC 28755</strain>
    </source>
</reference>
<organism evidence="1 2">
    <name type="scientific">Hygrophoropsis aurantiaca</name>
    <dbReference type="NCBI Taxonomy" id="72124"/>
    <lineage>
        <taxon>Eukaryota</taxon>
        <taxon>Fungi</taxon>
        <taxon>Dikarya</taxon>
        <taxon>Basidiomycota</taxon>
        <taxon>Agaricomycotina</taxon>
        <taxon>Agaricomycetes</taxon>
        <taxon>Agaricomycetidae</taxon>
        <taxon>Boletales</taxon>
        <taxon>Coniophorineae</taxon>
        <taxon>Hygrophoropsidaceae</taxon>
        <taxon>Hygrophoropsis</taxon>
    </lineage>
</organism>
<evidence type="ECO:0000313" key="1">
    <source>
        <dbReference type="EMBL" id="KAH7916710.1"/>
    </source>
</evidence>
<sequence length="175" mass="19326">MSLLHLTSEAVKELSESVRTSDEIPDKVQALFLGTECDEPELVYVPRVQGRGLLVEHWLRDRYTLDHHHTNCAVFDSLPGVVMNLPSVYTVFYMIQDHFLPINPNSRTVVQFDESDDSVKGDVLIVKYQHGEASGGYIDMAVEDTSLVCLVVGVAAMAGQLAGVQASNRFFALNG</sequence>
<name>A0ACB8AT84_9AGAM</name>
<keyword evidence="2" id="KW-1185">Reference proteome</keyword>
<dbReference type="EMBL" id="MU267589">
    <property type="protein sequence ID" value="KAH7916710.1"/>
    <property type="molecule type" value="Genomic_DNA"/>
</dbReference>